<dbReference type="EMBL" id="CP014332">
    <property type="protein sequence ID" value="APS41027.1"/>
    <property type="molecule type" value="Genomic_DNA"/>
</dbReference>
<sequence>MANKFTNFKFTTEGKDTLTEVLAAKGSIAITQAYTFATKLTDTLVFTQLSSLGPKQIKSVGTVSAQSNTVETRLQIDNADLTSDYNLQGIALVGTFNKTNFVLGYINTNEATNVPAFSGNQVQTIALDVSFAISDTSVITINTQTAGMLTVADYNALVAYIKDQVAPLSVDKKVVHLTNNEIIDGIKTFKQKITGSISGNANTVDYINIHQITANIDLNTLTTNGNYLSTLETKTTSNKPGGTSEQYTLISTGNIQVFNDIKTDKTYIRNYIKSDTFTSWKVVIEDIDQTLNAQFNFTKVPTVNSKPVAIQADLQTETTNRTNADKTINNSLTTEVSDRKSGDTINANAIQAEATARSQADSSAAAALNTEKATRSAADATLTNSVSDTQADLQTEVANRASADKNIDNSAVHKTGNESIAGNKTFSNNVNVNHIMQADWFYKHVPAGTASSQIMEVMDDNLSDGKPHSIGKYYSGAPDGNGISITGNGLTAIGGGESSSAILDAIANGTTDISILPPNALNSENLILASDQAIYFLQSQQNAPNYTNIWRLNTGGYWDRYDETSKKWINVIPNVSNLLAQDDSVVHNSGNETIAGTKSFSSTVNGSVSGNAGSATKLQTARSVGGVNFDGTSNINLPGVNTQGNQDTTGNASTADKLHTARTIGGVSFDGGSNINLPGVNTQGNQNTTGNAASATKLQVARKVNGTAFDGTKDISVNAANDSNLVHQTGNESISGYKTFNNTLTVNGISKADYFYKHVAKGTTSSKFMEVIDDNLGDNSPHPIGTYYSGYTHGNGISITGYGLTGIGGGESVNAIFDLIVKGENDTTALPMSTVGDEKLILASDQDIYFLMNQQSAPNYGNNWRFSSGGWLDRYDATAQKWVNVLPNTSGLVAQDSAVVHNSGNETIAGTKTFSSTIGGSISGNAGSATKLQTARRVGGVNFDGTANINLPGVNTQGNQNTTGNAATATKLQTARKVNGTPFDGTKDISINAANDSNIVHQSGNESIAGNKTFTGTVTAGGTQLTDSGWKSLTPSVGGTVKYRKVNGIVYVEAGSIPSLNNEGKTLVTLPAGYRPNDTIWSPWFAGGNMGNMTIDSDGSLTKASTNNPGKDQVQISLFVSYPADN</sequence>
<organism evidence="1 2">
    <name type="scientific">Weissella jogaejeotgali</name>
    <dbReference type="NCBI Taxonomy" id="1631871"/>
    <lineage>
        <taxon>Bacteria</taxon>
        <taxon>Bacillati</taxon>
        <taxon>Bacillota</taxon>
        <taxon>Bacilli</taxon>
        <taxon>Lactobacillales</taxon>
        <taxon>Lactobacillaceae</taxon>
        <taxon>Weissella</taxon>
    </lineage>
</organism>
<keyword evidence="2" id="KW-1185">Reference proteome</keyword>
<protein>
    <submittedName>
        <fullName evidence="1">Phage tail fiber protein</fullName>
    </submittedName>
</protein>
<reference evidence="1 2" key="1">
    <citation type="submission" date="2016-02" db="EMBL/GenBank/DDBJ databases">
        <title>Complete Genome Sequence of Weissella jogaejeotgali FOL01.</title>
        <authorList>
            <person name="Lee J.-H."/>
            <person name="Ku H.-J."/>
        </authorList>
    </citation>
    <scope>NUCLEOTIDE SEQUENCE [LARGE SCALE GENOMIC DNA]</scope>
    <source>
        <strain evidence="1 2">FOL01</strain>
    </source>
</reference>
<dbReference type="STRING" id="1631871.FOL01_0168"/>
<proteinExistence type="predicted"/>
<gene>
    <name evidence="1" type="ORF">FOL01_0168</name>
</gene>
<evidence type="ECO:0000313" key="1">
    <source>
        <dbReference type="EMBL" id="APS41027.1"/>
    </source>
</evidence>
<dbReference type="KEGG" id="wjo:FOL01_0168"/>
<dbReference type="Proteomes" id="UP000185473">
    <property type="component" value="Chromosome"/>
</dbReference>
<dbReference type="SUPFAM" id="SSF69349">
    <property type="entry name" value="Phage fibre proteins"/>
    <property type="match status" value="5"/>
</dbReference>
<dbReference type="Gene3D" id="6.10.140.2190">
    <property type="match status" value="6"/>
</dbReference>
<evidence type="ECO:0000313" key="2">
    <source>
        <dbReference type="Proteomes" id="UP000185473"/>
    </source>
</evidence>
<dbReference type="CDD" id="cd19958">
    <property type="entry name" value="pyocin_knob"/>
    <property type="match status" value="1"/>
</dbReference>
<dbReference type="RefSeq" id="WP_075268877.1">
    <property type="nucleotide sequence ID" value="NZ_CP014332.1"/>
</dbReference>
<name>A0A1L6R907_9LACO</name>
<accession>A0A1L6R907</accession>
<dbReference type="AlphaFoldDB" id="A0A1L6R907"/>